<organism evidence="2">
    <name type="scientific">marine sediment metagenome</name>
    <dbReference type="NCBI Taxonomy" id="412755"/>
    <lineage>
        <taxon>unclassified sequences</taxon>
        <taxon>metagenomes</taxon>
        <taxon>ecological metagenomes</taxon>
    </lineage>
</organism>
<feature type="domain" description="Glycosyl transferase family 1" evidence="1">
    <location>
        <begin position="12"/>
        <end position="74"/>
    </location>
</feature>
<sequence>AWKWPLDWLDTDNIEFLPHQPHERMIQLYASADIVCPWSAAEILPWTVFESFLAGKPTLVDKIGMVQSVHIKYVEEMVKWFGCSSKVFNELWEDKYKSGEGDHYLHAGSAEELAKIVIELYHDEKRRRQIGLNGLKWIDAYSQDWKPKSKGEKILKLVGLR</sequence>
<evidence type="ECO:0000313" key="2">
    <source>
        <dbReference type="EMBL" id="GAI38953.1"/>
    </source>
</evidence>
<evidence type="ECO:0000259" key="1">
    <source>
        <dbReference type="Pfam" id="PF00534"/>
    </source>
</evidence>
<accession>X1N5V6</accession>
<dbReference type="AlphaFoldDB" id="X1N5V6"/>
<comment type="caution">
    <text evidence="2">The sequence shown here is derived from an EMBL/GenBank/DDBJ whole genome shotgun (WGS) entry which is preliminary data.</text>
</comment>
<dbReference type="Gene3D" id="3.40.50.2000">
    <property type="entry name" value="Glycogen Phosphorylase B"/>
    <property type="match status" value="1"/>
</dbReference>
<reference evidence="2" key="1">
    <citation type="journal article" date="2014" name="Front. Microbiol.">
        <title>High frequency of phylogenetically diverse reductive dehalogenase-homologous genes in deep subseafloor sedimentary metagenomes.</title>
        <authorList>
            <person name="Kawai M."/>
            <person name="Futagami T."/>
            <person name="Toyoda A."/>
            <person name="Takaki Y."/>
            <person name="Nishi S."/>
            <person name="Hori S."/>
            <person name="Arai W."/>
            <person name="Tsubouchi T."/>
            <person name="Morono Y."/>
            <person name="Uchiyama I."/>
            <person name="Ito T."/>
            <person name="Fujiyama A."/>
            <person name="Inagaki F."/>
            <person name="Takami H."/>
        </authorList>
    </citation>
    <scope>NUCLEOTIDE SEQUENCE</scope>
    <source>
        <strain evidence="2">Expedition CK06-06</strain>
    </source>
</reference>
<name>X1N5V6_9ZZZZ</name>
<dbReference type="InterPro" id="IPR001296">
    <property type="entry name" value="Glyco_trans_1"/>
</dbReference>
<dbReference type="Pfam" id="PF00534">
    <property type="entry name" value="Glycos_transf_1"/>
    <property type="match status" value="1"/>
</dbReference>
<dbReference type="GO" id="GO:0016757">
    <property type="term" value="F:glycosyltransferase activity"/>
    <property type="evidence" value="ECO:0007669"/>
    <property type="project" value="InterPro"/>
</dbReference>
<dbReference type="SUPFAM" id="SSF53756">
    <property type="entry name" value="UDP-Glycosyltransferase/glycogen phosphorylase"/>
    <property type="match status" value="1"/>
</dbReference>
<feature type="non-terminal residue" evidence="2">
    <location>
        <position position="1"/>
    </location>
</feature>
<gene>
    <name evidence="2" type="ORF">S06H3_48045</name>
</gene>
<dbReference type="EMBL" id="BARV01030229">
    <property type="protein sequence ID" value="GAI38953.1"/>
    <property type="molecule type" value="Genomic_DNA"/>
</dbReference>
<proteinExistence type="predicted"/>
<protein>
    <recommendedName>
        <fullName evidence="1">Glycosyl transferase family 1 domain-containing protein</fullName>
    </recommendedName>
</protein>